<dbReference type="Proteomes" id="UP000181860">
    <property type="component" value="Unassembled WGS sequence"/>
</dbReference>
<dbReference type="InterPro" id="IPR025202">
    <property type="entry name" value="PLD-like_dom"/>
</dbReference>
<dbReference type="CDD" id="cd09117">
    <property type="entry name" value="PLDc_Bfil_DEXD_like"/>
    <property type="match status" value="1"/>
</dbReference>
<reference evidence="3 5" key="1">
    <citation type="submission" date="2016-10" db="EMBL/GenBank/DDBJ databases">
        <authorList>
            <person name="Varghese N."/>
            <person name="Submissions S."/>
        </authorList>
    </citation>
    <scope>NUCLEOTIDE SEQUENCE [LARGE SCALE GENOMIC DNA]</scope>
    <source>
        <strain evidence="3 5">ATCC 43761</strain>
    </source>
</reference>
<dbReference type="EMBL" id="CP123735">
    <property type="protein sequence ID" value="WGO86594.1"/>
    <property type="molecule type" value="Genomic_DNA"/>
</dbReference>
<dbReference type="RefSeq" id="WP_013853866.1">
    <property type="nucleotide sequence ID" value="NZ_CP123735.1"/>
</dbReference>
<accession>A0AAX3UFV5</accession>
<evidence type="ECO:0000313" key="5">
    <source>
        <dbReference type="Proteomes" id="UP000181860"/>
    </source>
</evidence>
<evidence type="ECO:0000256" key="1">
    <source>
        <dbReference type="SAM" id="Coils"/>
    </source>
</evidence>
<gene>
    <name evidence="4" type="ORF">QEJ78_03825</name>
    <name evidence="3" type="ORF">SAMN02983011_00053</name>
</gene>
<dbReference type="Gene3D" id="3.30.870.10">
    <property type="entry name" value="Endonuclease Chain A"/>
    <property type="match status" value="1"/>
</dbReference>
<dbReference type="Pfam" id="PF13091">
    <property type="entry name" value="PLDc_2"/>
    <property type="match status" value="1"/>
</dbReference>
<dbReference type="EMBL" id="FMXC01000001">
    <property type="protein sequence ID" value="SDA37131.1"/>
    <property type="molecule type" value="Genomic_DNA"/>
</dbReference>
<reference evidence="4" key="2">
    <citation type="journal article" date="2022" name="Food Funct.">
        <title>Lactobacillus kefiranofaciens ZW18 from Kefir enhances the anti-tumor effect of anti-programmed cell death 1 (PD-1) immunotherapy by modulating the gut microbiota.</title>
        <authorList>
            <person name="Zhao J."/>
            <person name="Wang Y."/>
            <person name="Wang J."/>
            <person name="Lv M."/>
            <person name="Zhou C."/>
            <person name="Jia L."/>
            <person name="Geng W."/>
        </authorList>
    </citation>
    <scope>NUCLEOTIDE SEQUENCE</scope>
    <source>
        <strain evidence="4">ZW18</strain>
    </source>
</reference>
<sequence length="774" mass="89712">MPLNVLDHPQKKLISNANFWQLIDQQCHENNFTNFKGISFVSSIKFIETYLLPHFSKITLILGLSDNGQNSIGKRIDQLLNKRKNIIEYSYKHPTSEFTTRLLDGSLELLFTKNELIHTKFYQVSNSQRYAVFSGSMNLTQAALSQNMEQLILDYGSTADPLFQSYQQLFNNNLQHATTYINSKKLAGYLKAKDTEELQIHILHDSSLSIDNNLNSDKKDIVILPAEEIKKYREQYSKDDEFKKLSEKEKLTVTQAITLFGDGGHKRRKLDTIGRDLYTLTQKITHQDQKQNDETLKINREVDLFPKPALFYNNGQLFQAAKIGNNIPSQVVSSNLTNDQLKDALQLFCDIVHEYNTYKDVGEGWQACDFMLFLYESPWLWKIRNLYELSNSNRSREDVPIAVALIGQGRTGKSTLGKKLAAKLIGAHNFLDSGMLDSKNYVNGKSNINMTITTTLSDYVYSNGPVSPLMIDDVSPDLTTRTYFERFIKEVTNNRNLTHPLPTFIFTMNRRESSIKSQFSLKTEMMRRLWYLSFESTFSGNNEKREEALNSLFNRANDDLFKYCQVKLAEFFANVSSADAKEIEKDYLYPIKSIIKIALKKFEIYDQIDKYFSENYDYSLFVGRNDWAMLINQAETGKDIIFTQQNDRLKAQVNKQLFNKVSDSTARNSGSMLMERYFQYLPRKYHISSQQTSTGFIIDIKNFDKWLGNDTLMTKYQNSDKVRAHQQQDAVIQMAKATTQMTEMGKQMSELNKKLMDQEQKKKHHSWFGNFFHK</sequence>
<name>A0AAX3UFV5_9LACO</name>
<proteinExistence type="predicted"/>
<protein>
    <submittedName>
        <fullName evidence="3">PLD-like domain-containing protein</fullName>
    </submittedName>
    <submittedName>
        <fullName evidence="4">Phospholipase D family protein</fullName>
    </submittedName>
</protein>
<keyword evidence="1" id="KW-0175">Coiled coil</keyword>
<evidence type="ECO:0000313" key="6">
    <source>
        <dbReference type="Proteomes" id="UP001242513"/>
    </source>
</evidence>
<dbReference type="InterPro" id="IPR027417">
    <property type="entry name" value="P-loop_NTPase"/>
</dbReference>
<reference evidence="4" key="3">
    <citation type="submission" date="2023-04" db="EMBL/GenBank/DDBJ databases">
        <authorList>
            <person name="Wang Y."/>
        </authorList>
    </citation>
    <scope>NUCLEOTIDE SEQUENCE</scope>
    <source>
        <strain evidence="4">ZW18</strain>
    </source>
</reference>
<feature type="domain" description="Phospholipase D-like" evidence="2">
    <location>
        <begin position="75"/>
        <end position="172"/>
    </location>
</feature>
<evidence type="ECO:0000259" key="2">
    <source>
        <dbReference type="Pfam" id="PF13091"/>
    </source>
</evidence>
<keyword evidence="5" id="KW-1185">Reference proteome</keyword>
<dbReference type="SUPFAM" id="SSF52540">
    <property type="entry name" value="P-loop containing nucleoside triphosphate hydrolases"/>
    <property type="match status" value="1"/>
</dbReference>
<dbReference type="Proteomes" id="UP001242513">
    <property type="component" value="Chromosome"/>
</dbReference>
<dbReference type="AlphaFoldDB" id="A0AAX3UFV5"/>
<organism evidence="4 6">
    <name type="scientific">Lactobacillus kefiranofaciens</name>
    <dbReference type="NCBI Taxonomy" id="267818"/>
    <lineage>
        <taxon>Bacteria</taxon>
        <taxon>Bacillati</taxon>
        <taxon>Bacillota</taxon>
        <taxon>Bacilli</taxon>
        <taxon>Lactobacillales</taxon>
        <taxon>Lactobacillaceae</taxon>
        <taxon>Lactobacillus</taxon>
    </lineage>
</organism>
<evidence type="ECO:0000313" key="4">
    <source>
        <dbReference type="EMBL" id="WGO86594.1"/>
    </source>
</evidence>
<evidence type="ECO:0000313" key="3">
    <source>
        <dbReference type="EMBL" id="SDA37131.1"/>
    </source>
</evidence>
<feature type="coiled-coil region" evidence="1">
    <location>
        <begin position="734"/>
        <end position="761"/>
    </location>
</feature>